<evidence type="ECO:0000259" key="6">
    <source>
        <dbReference type="PROSITE" id="PS50111"/>
    </source>
</evidence>
<organism evidence="7 8">
    <name type="scientific">Halobacterium hubeiense</name>
    <dbReference type="NCBI Taxonomy" id="1407499"/>
    <lineage>
        <taxon>Archaea</taxon>
        <taxon>Methanobacteriati</taxon>
        <taxon>Methanobacteriota</taxon>
        <taxon>Stenosarchaea group</taxon>
        <taxon>Halobacteria</taxon>
        <taxon>Halobacteriales</taxon>
        <taxon>Halobacteriaceae</taxon>
        <taxon>Halobacterium</taxon>
    </lineage>
</organism>
<proteinExistence type="inferred from homology"/>
<dbReference type="Gene3D" id="1.10.287.950">
    <property type="entry name" value="Methyl-accepting chemotaxis protein"/>
    <property type="match status" value="1"/>
</dbReference>
<feature type="region of interest" description="Disordered" evidence="5">
    <location>
        <begin position="507"/>
        <end position="537"/>
    </location>
</feature>
<evidence type="ECO:0000256" key="2">
    <source>
        <dbReference type="ARBA" id="ARBA00029447"/>
    </source>
</evidence>
<accession>A0A0U5H4G7</accession>
<feature type="region of interest" description="Disordered" evidence="5">
    <location>
        <begin position="81"/>
        <end position="100"/>
    </location>
</feature>
<evidence type="ECO:0000313" key="8">
    <source>
        <dbReference type="Proteomes" id="UP000066737"/>
    </source>
</evidence>
<dbReference type="SMART" id="SM00283">
    <property type="entry name" value="MA"/>
    <property type="match status" value="1"/>
</dbReference>
<keyword evidence="8" id="KW-1185">Reference proteome</keyword>
<comment type="similarity">
    <text evidence="2">Belongs to the methyl-accepting chemotaxis (MCP) protein family.</text>
</comment>
<feature type="compositionally biased region" description="Basic and acidic residues" evidence="5">
    <location>
        <begin position="87"/>
        <end position="100"/>
    </location>
</feature>
<name>A0A0U5H4G7_9EURY</name>
<dbReference type="AlphaFoldDB" id="A0A0U5H4G7"/>
<dbReference type="Pfam" id="PF00015">
    <property type="entry name" value="MCPsignal"/>
    <property type="match status" value="1"/>
</dbReference>
<sequence length="537" mass="55439">MSSDQPTPADEADATSVAVTEDRSLANAHGALDVVHAASTTVDDQLAAIDDRTSEQVADAEWVVDEVGSLSATIQEIAATATEVSEQSERAAAETADGRDAAQDAIDTMEDVRTVSENVVAEVDALRDRIDRIADALAGIDRIADQTNMLALNASIEAARTDGDNDGFAVVADEIKELAAESQEQADDIEDALDAVRAATEETVAQLDEAADEIERGADQTADAMASLDAVAETVEETAAGIASVSTATDDQAQTTEAVAERCETLAERATAIDDDVAAIRDARSEQTAMLGEVEGVLTAADADRRSRLADAPTLDTGVPGLDDLLGGGLVVGGQAVLRYDAATDAVDGLLAQLVATAAASGTAVSLTPPPTLDRGTLADAFAAADDSLVDALGDDRLFVLDPFGGWPDGRNVFDLRESSLAAANETTAARRDAPLLVVGNIAGEVEILGEADARAARYENDDGVFGSRDTVLNVVGDSVPETLAAFYAGAADQVVAVSQDADALAVERRRTPTSDDSASRAATLQPSPPFVSLRSE</sequence>
<dbReference type="SUPFAM" id="SSF58104">
    <property type="entry name" value="Methyl-accepting chemotaxis protein (MCP) signaling domain"/>
    <property type="match status" value="1"/>
</dbReference>
<dbReference type="OrthoDB" id="8523at2157"/>
<evidence type="ECO:0000256" key="4">
    <source>
        <dbReference type="SAM" id="Coils"/>
    </source>
</evidence>
<evidence type="ECO:0000313" key="7">
    <source>
        <dbReference type="EMBL" id="CQH60571.1"/>
    </source>
</evidence>
<dbReference type="KEGG" id="hhb:Hhub_3248"/>
<dbReference type="GO" id="GO:0016020">
    <property type="term" value="C:membrane"/>
    <property type="evidence" value="ECO:0007669"/>
    <property type="project" value="InterPro"/>
</dbReference>
<gene>
    <name evidence="7" type="primary">htr34</name>
    <name evidence="7" type="ORF">HHUB_3248</name>
</gene>
<dbReference type="STRING" id="1407499.HHUB_3248"/>
<keyword evidence="4" id="KW-0175">Coiled coil</keyword>
<feature type="compositionally biased region" description="Polar residues" evidence="5">
    <location>
        <begin position="515"/>
        <end position="526"/>
    </location>
</feature>
<dbReference type="GeneID" id="26659861"/>
<evidence type="ECO:0000256" key="1">
    <source>
        <dbReference type="ARBA" id="ARBA00023224"/>
    </source>
</evidence>
<dbReference type="PANTHER" id="PTHR32089:SF112">
    <property type="entry name" value="LYSOZYME-LIKE PROTEIN-RELATED"/>
    <property type="match status" value="1"/>
</dbReference>
<reference evidence="8" key="1">
    <citation type="journal article" date="2016" name="Environ. Microbiol.">
        <title>The complete genome of a viable archaeum isolated from 123-million-year-old rock salt.</title>
        <authorList>
            <person name="Jaakkola S.T."/>
            <person name="Pfeiffer F."/>
            <person name="Ravantti J.J."/>
            <person name="Guo Q."/>
            <person name="Liu Y."/>
            <person name="Chen X."/>
            <person name="Ma H."/>
            <person name="Yang C."/>
            <person name="Oksanen H.M."/>
            <person name="Bamford D.H."/>
        </authorList>
    </citation>
    <scope>NUCLEOTIDE SEQUENCE</scope>
    <source>
        <strain evidence="8">JI20-1</strain>
    </source>
</reference>
<dbReference type="InterPro" id="IPR004089">
    <property type="entry name" value="MCPsignal_dom"/>
</dbReference>
<evidence type="ECO:0000256" key="3">
    <source>
        <dbReference type="PROSITE-ProRule" id="PRU00284"/>
    </source>
</evidence>
<dbReference type="PROSITE" id="PS50111">
    <property type="entry name" value="CHEMOTAXIS_TRANSDUC_2"/>
    <property type="match status" value="1"/>
</dbReference>
<dbReference type="GO" id="GO:0007165">
    <property type="term" value="P:signal transduction"/>
    <property type="evidence" value="ECO:0007669"/>
    <property type="project" value="UniProtKB-KW"/>
</dbReference>
<feature type="coiled-coil region" evidence="4">
    <location>
        <begin position="172"/>
        <end position="217"/>
    </location>
</feature>
<dbReference type="Proteomes" id="UP000066737">
    <property type="component" value="Chromosome I"/>
</dbReference>
<evidence type="ECO:0000256" key="5">
    <source>
        <dbReference type="SAM" id="MobiDB-lite"/>
    </source>
</evidence>
<keyword evidence="1 3" id="KW-0807">Transducer</keyword>
<dbReference type="PANTHER" id="PTHR32089">
    <property type="entry name" value="METHYL-ACCEPTING CHEMOTAXIS PROTEIN MCPB"/>
    <property type="match status" value="1"/>
</dbReference>
<dbReference type="RefSeq" id="WP_059057608.1">
    <property type="nucleotide sequence ID" value="NZ_LN831302.1"/>
</dbReference>
<dbReference type="EMBL" id="LN831302">
    <property type="protein sequence ID" value="CQH60571.1"/>
    <property type="molecule type" value="Genomic_DNA"/>
</dbReference>
<protein>
    <submittedName>
        <fullName evidence="7">Transducer protein Htr34</fullName>
    </submittedName>
</protein>
<feature type="domain" description="Methyl-accepting transducer" evidence="6">
    <location>
        <begin position="31"/>
        <end position="267"/>
    </location>
</feature>